<evidence type="ECO:0000256" key="2">
    <source>
        <dbReference type="ARBA" id="ARBA00022729"/>
    </source>
</evidence>
<keyword evidence="3" id="KW-0677">Repeat</keyword>
<dbReference type="EMBL" id="KB312299">
    <property type="protein sequence ID" value="ELT87505.1"/>
    <property type="molecule type" value="Genomic_DNA"/>
</dbReference>
<keyword evidence="10" id="KW-1185">Reference proteome</keyword>
<dbReference type="InterPro" id="IPR000387">
    <property type="entry name" value="Tyr_Pase_dom"/>
</dbReference>
<accession>R7T7V3</accession>
<feature type="compositionally biased region" description="Polar residues" evidence="5">
    <location>
        <begin position="270"/>
        <end position="281"/>
    </location>
</feature>
<reference evidence="10" key="1">
    <citation type="submission" date="2012-12" db="EMBL/GenBank/DDBJ databases">
        <authorList>
            <person name="Hellsten U."/>
            <person name="Grimwood J."/>
            <person name="Chapman J.A."/>
            <person name="Shapiro H."/>
            <person name="Aerts A."/>
            <person name="Otillar R.P."/>
            <person name="Terry A.Y."/>
            <person name="Boore J.L."/>
            <person name="Simakov O."/>
            <person name="Marletaz F."/>
            <person name="Cho S.-J."/>
            <person name="Edsinger-Gonzales E."/>
            <person name="Havlak P."/>
            <person name="Kuo D.-H."/>
            <person name="Larsson T."/>
            <person name="Lv J."/>
            <person name="Arendt D."/>
            <person name="Savage R."/>
            <person name="Osoegawa K."/>
            <person name="de Jong P."/>
            <person name="Lindberg D.R."/>
            <person name="Seaver E.C."/>
            <person name="Weisblat D.A."/>
            <person name="Putnam N.H."/>
            <person name="Grigoriev I.V."/>
            <person name="Rokhsar D.S."/>
        </authorList>
    </citation>
    <scope>NUCLEOTIDE SEQUENCE</scope>
    <source>
        <strain evidence="10">I ESC-2004</strain>
    </source>
</reference>
<keyword evidence="1" id="KW-0245">EGF-like domain</keyword>
<dbReference type="EnsemblMetazoa" id="CapteT208293">
    <property type="protein sequence ID" value="CapteP208293"/>
    <property type="gene ID" value="CapteG208293"/>
</dbReference>
<evidence type="ECO:0000256" key="4">
    <source>
        <dbReference type="ARBA" id="ARBA00023157"/>
    </source>
</evidence>
<feature type="domain" description="Tyrosine specific protein phosphatases" evidence="7">
    <location>
        <begin position="418"/>
        <end position="490"/>
    </location>
</feature>
<evidence type="ECO:0000256" key="5">
    <source>
        <dbReference type="SAM" id="MobiDB-lite"/>
    </source>
</evidence>
<dbReference type="Pfam" id="PF00102">
    <property type="entry name" value="Y_phosphatase"/>
    <property type="match status" value="1"/>
</dbReference>
<evidence type="ECO:0000313" key="9">
    <source>
        <dbReference type="EnsemblMetazoa" id="CapteP208293"/>
    </source>
</evidence>
<evidence type="ECO:0000256" key="3">
    <source>
        <dbReference type="ARBA" id="ARBA00022737"/>
    </source>
</evidence>
<dbReference type="HOGENOM" id="CLU_041480_0_0_1"/>
<dbReference type="PROSITE" id="PS50056">
    <property type="entry name" value="TYR_PHOSPHATASE_2"/>
    <property type="match status" value="1"/>
</dbReference>
<organism evidence="8">
    <name type="scientific">Capitella teleta</name>
    <name type="common">Polychaete worm</name>
    <dbReference type="NCBI Taxonomy" id="283909"/>
    <lineage>
        <taxon>Eukaryota</taxon>
        <taxon>Metazoa</taxon>
        <taxon>Spiralia</taxon>
        <taxon>Lophotrochozoa</taxon>
        <taxon>Annelida</taxon>
        <taxon>Polychaeta</taxon>
        <taxon>Sedentaria</taxon>
        <taxon>Scolecida</taxon>
        <taxon>Capitellidae</taxon>
        <taxon>Capitella</taxon>
    </lineage>
</organism>
<dbReference type="InterPro" id="IPR000242">
    <property type="entry name" value="PTP_cat"/>
</dbReference>
<dbReference type="EMBL" id="AMQN01015865">
    <property type="status" value="NOT_ANNOTATED_CDS"/>
    <property type="molecule type" value="Genomic_DNA"/>
</dbReference>
<dbReference type="SUPFAM" id="SSF52799">
    <property type="entry name" value="(Phosphotyrosine protein) phosphatases II"/>
    <property type="match status" value="1"/>
</dbReference>
<dbReference type="Pfam" id="PF12662">
    <property type="entry name" value="cEGF"/>
    <property type="match status" value="1"/>
</dbReference>
<dbReference type="Pfam" id="PF07645">
    <property type="entry name" value="EGF_CA"/>
    <property type="match status" value="2"/>
</dbReference>
<evidence type="ECO:0000313" key="8">
    <source>
        <dbReference type="EMBL" id="ELT87505.1"/>
    </source>
</evidence>
<dbReference type="SUPFAM" id="SSF57184">
    <property type="entry name" value="Growth factor receptor domain"/>
    <property type="match status" value="1"/>
</dbReference>
<keyword evidence="2" id="KW-0732">Signal</keyword>
<dbReference type="OrthoDB" id="4062651at2759"/>
<dbReference type="InterPro" id="IPR049883">
    <property type="entry name" value="NOTCH1_EGF-like"/>
</dbReference>
<dbReference type="Gene3D" id="3.90.190.10">
    <property type="entry name" value="Protein tyrosine phosphatase superfamily"/>
    <property type="match status" value="1"/>
</dbReference>
<dbReference type="InterPro" id="IPR009030">
    <property type="entry name" value="Growth_fac_rcpt_cys_sf"/>
</dbReference>
<dbReference type="InterPro" id="IPR000742">
    <property type="entry name" value="EGF"/>
</dbReference>
<dbReference type="Gene3D" id="2.10.25.10">
    <property type="entry name" value="Laminin"/>
    <property type="match status" value="4"/>
</dbReference>
<proteinExistence type="predicted"/>
<reference evidence="9" key="3">
    <citation type="submission" date="2015-06" db="UniProtKB">
        <authorList>
            <consortium name="EnsemblMetazoa"/>
        </authorList>
    </citation>
    <scope>IDENTIFICATION</scope>
</reference>
<feature type="domain" description="Tyrosine-protein phosphatase" evidence="6">
    <location>
        <begin position="244"/>
        <end position="499"/>
    </location>
</feature>
<name>R7T7V3_CAPTE</name>
<dbReference type="PROSITE" id="PS50055">
    <property type="entry name" value="TYR_PHOSPHATASE_PTP"/>
    <property type="match status" value="1"/>
</dbReference>
<evidence type="ECO:0000256" key="1">
    <source>
        <dbReference type="ARBA" id="ARBA00022536"/>
    </source>
</evidence>
<sequence length="507" mass="56185">MAVPRGGKETLSTKDANECEGIRGVDFNQDCHHCINEDPGYSCRCDAGYREDNANAKGNCVDYDECSGDRGVDYDVDCHTCTNTKGSHTCSCDHGFELHPDGKSCIDVNECDGERGVDYNQDCHRCINAVPGYTCECNEGFIEDNSTLKGNCVDIDECLGERGVDYDRDCHKCINTNGSHTCGCDSGYELHLNGTSCVDIPRSQHDLMQSHSKQFPKLEYLEENEYDEIGDISIYPPPPPTVASRRTGAVPYITPETHYIAMDSPKKHTNPTGSNIQASQSDKTKPKATLSKTTKTMENTSDEKLGFAQVDDFRGKWSFLVFQCPKGSDAVEKFWKLVNDRTIQSVVLFEDVSSKVLPAVGSVGSFNDIKVICKEEWQKRGIKKFTVTLSDEQLCGEAEFANKGGICVLTVDHESTNKDIISLRQNLISSERSPTCAIMCKDGQQFSGFFISVNCMLDMADEGNKIDIVQGLQQFKTVRPDFAPTDEQILQLSHLAKDYGSYGMELK</sequence>
<reference evidence="8 10" key="2">
    <citation type="journal article" date="2013" name="Nature">
        <title>Insights into bilaterian evolution from three spiralian genomes.</title>
        <authorList>
            <person name="Simakov O."/>
            <person name="Marletaz F."/>
            <person name="Cho S.J."/>
            <person name="Edsinger-Gonzales E."/>
            <person name="Havlak P."/>
            <person name="Hellsten U."/>
            <person name="Kuo D.H."/>
            <person name="Larsson T."/>
            <person name="Lv J."/>
            <person name="Arendt D."/>
            <person name="Savage R."/>
            <person name="Osoegawa K."/>
            <person name="de Jong P."/>
            <person name="Grimwood J."/>
            <person name="Chapman J.A."/>
            <person name="Shapiro H."/>
            <person name="Aerts A."/>
            <person name="Otillar R.P."/>
            <person name="Terry A.Y."/>
            <person name="Boore J.L."/>
            <person name="Grigoriev I.V."/>
            <person name="Lindberg D.R."/>
            <person name="Seaver E.C."/>
            <person name="Weisblat D.A."/>
            <person name="Putnam N.H."/>
            <person name="Rokhsar D.S."/>
        </authorList>
    </citation>
    <scope>NUCLEOTIDE SEQUENCE</scope>
    <source>
        <strain evidence="8 10">I ESC-2004</strain>
    </source>
</reference>
<dbReference type="SMART" id="SM00179">
    <property type="entry name" value="EGF_CA"/>
    <property type="match status" value="4"/>
</dbReference>
<protein>
    <recommendedName>
        <fullName evidence="11">EGF-like domain-containing protein</fullName>
    </recommendedName>
</protein>
<evidence type="ECO:0008006" key="11">
    <source>
        <dbReference type="Google" id="ProtNLM"/>
    </source>
</evidence>
<dbReference type="InterPro" id="IPR001881">
    <property type="entry name" value="EGF-like_Ca-bd_dom"/>
</dbReference>
<feature type="region of interest" description="Disordered" evidence="5">
    <location>
        <begin position="263"/>
        <end position="296"/>
    </location>
</feature>
<evidence type="ECO:0000259" key="6">
    <source>
        <dbReference type="PROSITE" id="PS50055"/>
    </source>
</evidence>
<gene>
    <name evidence="8" type="ORF">CAPTEDRAFT_208293</name>
</gene>
<dbReference type="AlphaFoldDB" id="R7T7V3"/>
<evidence type="ECO:0000313" key="10">
    <source>
        <dbReference type="Proteomes" id="UP000014760"/>
    </source>
</evidence>
<dbReference type="InterPro" id="IPR026823">
    <property type="entry name" value="cEGF"/>
</dbReference>
<dbReference type="STRING" id="283909.R7T7V3"/>
<dbReference type="Proteomes" id="UP000014760">
    <property type="component" value="Unassembled WGS sequence"/>
</dbReference>
<dbReference type="GO" id="GO:0005509">
    <property type="term" value="F:calcium ion binding"/>
    <property type="evidence" value="ECO:0007669"/>
    <property type="project" value="InterPro"/>
</dbReference>
<dbReference type="GO" id="GO:0004725">
    <property type="term" value="F:protein tyrosine phosphatase activity"/>
    <property type="evidence" value="ECO:0007669"/>
    <property type="project" value="InterPro"/>
</dbReference>
<evidence type="ECO:0000259" key="7">
    <source>
        <dbReference type="PROSITE" id="PS50056"/>
    </source>
</evidence>
<keyword evidence="4" id="KW-1015">Disulfide bond</keyword>
<dbReference type="PANTHER" id="PTHR24039:SF58">
    <property type="entry name" value="EGF-LIKE DOMAIN-CONTAINING PROTEIN"/>
    <property type="match status" value="1"/>
</dbReference>
<dbReference type="SMART" id="SM00181">
    <property type="entry name" value="EGF"/>
    <property type="match status" value="4"/>
</dbReference>
<dbReference type="PANTHER" id="PTHR24039">
    <property type="entry name" value="FIBRILLIN-RELATED"/>
    <property type="match status" value="1"/>
</dbReference>
<dbReference type="InterPro" id="IPR029021">
    <property type="entry name" value="Prot-tyrosine_phosphatase-like"/>
</dbReference>